<gene>
    <name evidence="2" type="ORF">QWI16_05550</name>
</gene>
<name>A0ABT8TBZ6_9GAMM</name>
<sequence>MRNAGKPLLILCSLAGFCGFIALVVHVYQVFKGPAFEQSVAMVREHEQVLEQFGSPIDVSALVTGNYFVYGAMIQYEIEGPLASGTVYAMASKDADGWVVDSVFVQPEGSDDYIAVSTYEPTEFSSAGSCEPPDEDYKLDLPPEPTIDTATNEL</sequence>
<feature type="region of interest" description="Disordered" evidence="1">
    <location>
        <begin position="123"/>
        <end position="154"/>
    </location>
</feature>
<dbReference type="EMBL" id="JAULRT010000035">
    <property type="protein sequence ID" value="MDO3381631.1"/>
    <property type="molecule type" value="Genomic_DNA"/>
</dbReference>
<evidence type="ECO:0000256" key="1">
    <source>
        <dbReference type="SAM" id="MobiDB-lite"/>
    </source>
</evidence>
<evidence type="ECO:0000313" key="2">
    <source>
        <dbReference type="EMBL" id="MDO3381631.1"/>
    </source>
</evidence>
<dbReference type="Pfam" id="PF08695">
    <property type="entry name" value="Coa1"/>
    <property type="match status" value="1"/>
</dbReference>
<dbReference type="RefSeq" id="WP_302711767.1">
    <property type="nucleotide sequence ID" value="NZ_JAULRT010000035.1"/>
</dbReference>
<proteinExistence type="predicted"/>
<keyword evidence="3" id="KW-1185">Reference proteome</keyword>
<organism evidence="2 3">
    <name type="scientific">Gilvimarinus algae</name>
    <dbReference type="NCBI Taxonomy" id="3058037"/>
    <lineage>
        <taxon>Bacteria</taxon>
        <taxon>Pseudomonadati</taxon>
        <taxon>Pseudomonadota</taxon>
        <taxon>Gammaproteobacteria</taxon>
        <taxon>Cellvibrionales</taxon>
        <taxon>Cellvibrionaceae</taxon>
        <taxon>Gilvimarinus</taxon>
    </lineage>
</organism>
<reference evidence="2" key="1">
    <citation type="submission" date="2023-07" db="EMBL/GenBank/DDBJ databases">
        <title>Gilvimarinus algae sp. nov., isolated from the surface of Kelp.</title>
        <authorList>
            <person name="Sun Y.Y."/>
            <person name="Gong Y."/>
            <person name="Du Z.J."/>
        </authorList>
    </citation>
    <scope>NUCLEOTIDE SEQUENCE</scope>
    <source>
        <strain evidence="2">SDUM040014</strain>
    </source>
</reference>
<dbReference type="InterPro" id="IPR014807">
    <property type="entry name" value="Coa1"/>
</dbReference>
<comment type="caution">
    <text evidence="2">The sequence shown here is derived from an EMBL/GenBank/DDBJ whole genome shotgun (WGS) entry which is preliminary data.</text>
</comment>
<dbReference type="Proteomes" id="UP001168380">
    <property type="component" value="Unassembled WGS sequence"/>
</dbReference>
<accession>A0ABT8TBZ6</accession>
<protein>
    <submittedName>
        <fullName evidence="2">Cytochrome c oxidase assembly factor Coa1 family protein</fullName>
    </submittedName>
</protein>
<evidence type="ECO:0000313" key="3">
    <source>
        <dbReference type="Proteomes" id="UP001168380"/>
    </source>
</evidence>